<dbReference type="STRING" id="1379270.GEMMAAP_07075"/>
<gene>
    <name evidence="5" type="ORF">GEMMAAP_07075</name>
</gene>
<evidence type="ECO:0000313" key="6">
    <source>
        <dbReference type="Proteomes" id="UP000076404"/>
    </source>
</evidence>
<sequence>MAVLLRRATAADIAPLNALINDSVRQLAVGYYTPAQIESAMQHMFGVDSQLVTDGTYFLIEVDGTLAACGGWSGRQTLFGGDQHKASESAATPAQHHHGHHHHGGTDAPVDPATVPARIRAFFVHPHFARRGLARQLYEHCAAEARAAGFLALELMGTLPGVPLYRTLGFETVEAVPVLLPDGVVVPCERMRRALD</sequence>
<dbReference type="InterPro" id="IPR050832">
    <property type="entry name" value="Bact_Acetyltransf"/>
</dbReference>
<dbReference type="PANTHER" id="PTHR43877">
    <property type="entry name" value="AMINOALKYLPHOSPHONATE N-ACETYLTRANSFERASE-RELATED-RELATED"/>
    <property type="match status" value="1"/>
</dbReference>
<dbReference type="PANTHER" id="PTHR43877:SF1">
    <property type="entry name" value="ACETYLTRANSFERASE"/>
    <property type="match status" value="1"/>
</dbReference>
<evidence type="ECO:0000259" key="4">
    <source>
        <dbReference type="PROSITE" id="PS51186"/>
    </source>
</evidence>
<evidence type="ECO:0000256" key="2">
    <source>
        <dbReference type="ARBA" id="ARBA00023315"/>
    </source>
</evidence>
<dbReference type="RefSeq" id="WP_026850420.1">
    <property type="nucleotide sequence ID" value="NZ_CP011454.1"/>
</dbReference>
<feature type="domain" description="N-acetyltransferase" evidence="4">
    <location>
        <begin position="3"/>
        <end position="196"/>
    </location>
</feature>
<evidence type="ECO:0000313" key="5">
    <source>
        <dbReference type="EMBL" id="AMW04671.1"/>
    </source>
</evidence>
<dbReference type="EMBL" id="CP011454">
    <property type="protein sequence ID" value="AMW04671.1"/>
    <property type="molecule type" value="Genomic_DNA"/>
</dbReference>
<keyword evidence="6" id="KW-1185">Reference proteome</keyword>
<keyword evidence="1" id="KW-0808">Transferase</keyword>
<dbReference type="SUPFAM" id="SSF55729">
    <property type="entry name" value="Acyl-CoA N-acyltransferases (Nat)"/>
    <property type="match status" value="1"/>
</dbReference>
<dbReference type="GO" id="GO:0016747">
    <property type="term" value="F:acyltransferase activity, transferring groups other than amino-acyl groups"/>
    <property type="evidence" value="ECO:0007669"/>
    <property type="project" value="InterPro"/>
</dbReference>
<organism evidence="5 6">
    <name type="scientific">Gemmatimonas phototrophica</name>
    <dbReference type="NCBI Taxonomy" id="1379270"/>
    <lineage>
        <taxon>Bacteria</taxon>
        <taxon>Pseudomonadati</taxon>
        <taxon>Gemmatimonadota</taxon>
        <taxon>Gemmatimonadia</taxon>
        <taxon>Gemmatimonadales</taxon>
        <taxon>Gemmatimonadaceae</taxon>
        <taxon>Gemmatimonas</taxon>
    </lineage>
</organism>
<dbReference type="Pfam" id="PF00583">
    <property type="entry name" value="Acetyltransf_1"/>
    <property type="match status" value="1"/>
</dbReference>
<dbReference type="InterPro" id="IPR000182">
    <property type="entry name" value="GNAT_dom"/>
</dbReference>
<protein>
    <recommendedName>
        <fullName evidence="4">N-acetyltransferase domain-containing protein</fullName>
    </recommendedName>
</protein>
<dbReference type="CDD" id="cd04301">
    <property type="entry name" value="NAT_SF"/>
    <property type="match status" value="1"/>
</dbReference>
<dbReference type="Proteomes" id="UP000076404">
    <property type="component" value="Chromosome"/>
</dbReference>
<dbReference type="OrthoDB" id="9799296at2"/>
<reference evidence="5 6" key="2">
    <citation type="journal article" date="2016" name="Environ. Microbiol. Rep.">
        <title>Metagenomic evidence for the presence of phototrophic Gemmatimonadetes bacteria in diverse environments.</title>
        <authorList>
            <person name="Zeng Y."/>
            <person name="Baumbach J."/>
            <person name="Barbosa E.G."/>
            <person name="Azevedo V."/>
            <person name="Zhang C."/>
            <person name="Koblizek M."/>
        </authorList>
    </citation>
    <scope>NUCLEOTIDE SEQUENCE [LARGE SCALE GENOMIC DNA]</scope>
    <source>
        <strain evidence="5 6">AP64</strain>
    </source>
</reference>
<accession>A0A143BJF6</accession>
<evidence type="ECO:0000256" key="1">
    <source>
        <dbReference type="ARBA" id="ARBA00022679"/>
    </source>
</evidence>
<reference evidence="5 6" key="1">
    <citation type="journal article" date="2014" name="Proc. Natl. Acad. Sci. U.S.A.">
        <title>Functional type 2 photosynthetic reaction centers found in the rare bacterial phylum Gemmatimonadetes.</title>
        <authorList>
            <person name="Zeng Y."/>
            <person name="Feng F."/>
            <person name="Medova H."/>
            <person name="Dean J."/>
            <person name="Koblizek M."/>
        </authorList>
    </citation>
    <scope>NUCLEOTIDE SEQUENCE [LARGE SCALE GENOMIC DNA]</scope>
    <source>
        <strain evidence="5 6">AP64</strain>
    </source>
</reference>
<dbReference type="eggNOG" id="COG3153">
    <property type="taxonomic scope" value="Bacteria"/>
</dbReference>
<proteinExistence type="predicted"/>
<evidence type="ECO:0000256" key="3">
    <source>
        <dbReference type="SAM" id="MobiDB-lite"/>
    </source>
</evidence>
<dbReference type="Gene3D" id="3.40.630.30">
    <property type="match status" value="1"/>
</dbReference>
<feature type="region of interest" description="Disordered" evidence="3">
    <location>
        <begin position="83"/>
        <end position="110"/>
    </location>
</feature>
<dbReference type="InterPro" id="IPR016181">
    <property type="entry name" value="Acyl_CoA_acyltransferase"/>
</dbReference>
<keyword evidence="2" id="KW-0012">Acyltransferase</keyword>
<name>A0A143BJF6_9BACT</name>
<dbReference type="KEGG" id="gph:GEMMAAP_07075"/>
<dbReference type="AlphaFoldDB" id="A0A143BJF6"/>
<dbReference type="PROSITE" id="PS51186">
    <property type="entry name" value="GNAT"/>
    <property type="match status" value="1"/>
</dbReference>